<feature type="transmembrane region" description="Helical" evidence="8">
    <location>
        <begin position="45"/>
        <end position="67"/>
    </location>
</feature>
<evidence type="ECO:0000256" key="1">
    <source>
        <dbReference type="ARBA" id="ARBA00004651"/>
    </source>
</evidence>
<keyword evidence="7 8" id="KW-0472">Membrane</keyword>
<feature type="transmembrane region" description="Helical" evidence="8">
    <location>
        <begin position="233"/>
        <end position="250"/>
    </location>
</feature>
<dbReference type="Proteomes" id="UP001595444">
    <property type="component" value="Unassembled WGS sequence"/>
</dbReference>
<evidence type="ECO:0000256" key="8">
    <source>
        <dbReference type="RuleBase" id="RU363041"/>
    </source>
</evidence>
<sequence>MNQILADFSIGAIAGMTIAIFFAAILRAFTGFGFALAALPVLSLFFLPGTSVSLVTLLTLIVSVATIRSYWGLASLKPIGVMLVFSAVGTMIGVYVLTLISADTFRLVLGITVMLACLLLAKFKPHEARKEGGPNAWGAGLLSGVLNGAIAIPGPPAIIYAMAVFPEASKSRAFLMVFFLFSAAFATLGFTYEGLIGTRELILTALSLPALLAGDKLGSFLFKKYGSATYRKIGLIALFIIGIVAVIGATT</sequence>
<comment type="subcellular location">
    <subcellularLocation>
        <location evidence="1 8">Cell membrane</location>
        <topology evidence="1 8">Multi-pass membrane protein</topology>
    </subcellularLocation>
</comment>
<dbReference type="InterPro" id="IPR052017">
    <property type="entry name" value="TSUP"/>
</dbReference>
<dbReference type="EMBL" id="JBHRSL010000010">
    <property type="protein sequence ID" value="MFC3052923.1"/>
    <property type="molecule type" value="Genomic_DNA"/>
</dbReference>
<keyword evidence="10" id="KW-1185">Reference proteome</keyword>
<evidence type="ECO:0000256" key="6">
    <source>
        <dbReference type="ARBA" id="ARBA00022989"/>
    </source>
</evidence>
<keyword evidence="3" id="KW-0813">Transport</keyword>
<proteinExistence type="inferred from homology"/>
<evidence type="ECO:0000256" key="3">
    <source>
        <dbReference type="ARBA" id="ARBA00022448"/>
    </source>
</evidence>
<feature type="transmembrane region" description="Helical" evidence="8">
    <location>
        <begin position="12"/>
        <end position="39"/>
    </location>
</feature>
<feature type="transmembrane region" description="Helical" evidence="8">
    <location>
        <begin position="104"/>
        <end position="121"/>
    </location>
</feature>
<evidence type="ECO:0000256" key="4">
    <source>
        <dbReference type="ARBA" id="ARBA00022475"/>
    </source>
</evidence>
<gene>
    <name evidence="9" type="ORF">ACFOKA_13490</name>
</gene>
<protein>
    <recommendedName>
        <fullName evidence="8">Probable membrane transporter protein</fullName>
    </recommendedName>
</protein>
<dbReference type="Pfam" id="PF01925">
    <property type="entry name" value="TauE"/>
    <property type="match status" value="1"/>
</dbReference>
<name>A0ABV7D6U3_9PROT</name>
<evidence type="ECO:0000256" key="7">
    <source>
        <dbReference type="ARBA" id="ARBA00023136"/>
    </source>
</evidence>
<dbReference type="RefSeq" id="WP_194213444.1">
    <property type="nucleotide sequence ID" value="NZ_CP061205.1"/>
</dbReference>
<keyword evidence="6 8" id="KW-1133">Transmembrane helix</keyword>
<reference evidence="10" key="1">
    <citation type="journal article" date="2019" name="Int. J. Syst. Evol. Microbiol.">
        <title>The Global Catalogue of Microorganisms (GCM) 10K type strain sequencing project: providing services to taxonomists for standard genome sequencing and annotation.</title>
        <authorList>
            <consortium name="The Broad Institute Genomics Platform"/>
            <consortium name="The Broad Institute Genome Sequencing Center for Infectious Disease"/>
            <person name="Wu L."/>
            <person name="Ma J."/>
        </authorList>
    </citation>
    <scope>NUCLEOTIDE SEQUENCE [LARGE SCALE GENOMIC DNA]</scope>
    <source>
        <strain evidence="10">KCTC 62164</strain>
    </source>
</reference>
<comment type="similarity">
    <text evidence="2 8">Belongs to the 4-toluene sulfonate uptake permease (TSUP) (TC 2.A.102) family.</text>
</comment>
<dbReference type="InterPro" id="IPR002781">
    <property type="entry name" value="TM_pro_TauE-like"/>
</dbReference>
<accession>A0ABV7D6U3</accession>
<evidence type="ECO:0000256" key="2">
    <source>
        <dbReference type="ARBA" id="ARBA00009142"/>
    </source>
</evidence>
<dbReference type="PANTHER" id="PTHR30269">
    <property type="entry name" value="TRANSMEMBRANE PROTEIN YFCA"/>
    <property type="match status" value="1"/>
</dbReference>
<feature type="transmembrane region" description="Helical" evidence="8">
    <location>
        <begin position="79"/>
        <end position="98"/>
    </location>
</feature>
<dbReference type="PANTHER" id="PTHR30269:SF37">
    <property type="entry name" value="MEMBRANE TRANSPORTER PROTEIN"/>
    <property type="match status" value="1"/>
</dbReference>
<keyword evidence="5 8" id="KW-0812">Transmembrane</keyword>
<keyword evidence="4 8" id="KW-1003">Cell membrane</keyword>
<evidence type="ECO:0000313" key="9">
    <source>
        <dbReference type="EMBL" id="MFC3052923.1"/>
    </source>
</evidence>
<evidence type="ECO:0000313" key="10">
    <source>
        <dbReference type="Proteomes" id="UP001595444"/>
    </source>
</evidence>
<evidence type="ECO:0000256" key="5">
    <source>
        <dbReference type="ARBA" id="ARBA00022692"/>
    </source>
</evidence>
<feature type="transmembrane region" description="Helical" evidence="8">
    <location>
        <begin position="173"/>
        <end position="195"/>
    </location>
</feature>
<comment type="caution">
    <text evidence="9">The sequence shown here is derived from an EMBL/GenBank/DDBJ whole genome shotgun (WGS) entry which is preliminary data.</text>
</comment>
<organism evidence="9 10">
    <name type="scientific">Kordiimonas pumila</name>
    <dbReference type="NCBI Taxonomy" id="2161677"/>
    <lineage>
        <taxon>Bacteria</taxon>
        <taxon>Pseudomonadati</taxon>
        <taxon>Pseudomonadota</taxon>
        <taxon>Alphaproteobacteria</taxon>
        <taxon>Kordiimonadales</taxon>
        <taxon>Kordiimonadaceae</taxon>
        <taxon>Kordiimonas</taxon>
    </lineage>
</organism>